<evidence type="ECO:0000256" key="3">
    <source>
        <dbReference type="ARBA" id="ARBA00022491"/>
    </source>
</evidence>
<evidence type="ECO:0000256" key="7">
    <source>
        <dbReference type="ARBA" id="ARBA00023242"/>
    </source>
</evidence>
<keyword evidence="6 9" id="KW-0804">Transcription</keyword>
<evidence type="ECO:0000313" key="13">
    <source>
        <dbReference type="Proteomes" id="UP001224775"/>
    </source>
</evidence>
<dbReference type="FunFam" id="1.10.10.10:FF:000073">
    <property type="entry name" value="E2F transcription factor 8"/>
    <property type="match status" value="1"/>
</dbReference>
<evidence type="ECO:0000259" key="11">
    <source>
        <dbReference type="SMART" id="SM01372"/>
    </source>
</evidence>
<keyword evidence="5 9" id="KW-0238">DNA-binding</keyword>
<feature type="region of interest" description="Disordered" evidence="10">
    <location>
        <begin position="511"/>
        <end position="531"/>
    </location>
</feature>
<feature type="compositionally biased region" description="Low complexity" evidence="10">
    <location>
        <begin position="22"/>
        <end position="36"/>
    </location>
</feature>
<dbReference type="InterPro" id="IPR036390">
    <property type="entry name" value="WH_DNA-bd_sf"/>
</dbReference>
<evidence type="ECO:0000256" key="5">
    <source>
        <dbReference type="ARBA" id="ARBA00023125"/>
    </source>
</evidence>
<feature type="compositionally biased region" description="Low complexity" evidence="10">
    <location>
        <begin position="329"/>
        <end position="339"/>
    </location>
</feature>
<dbReference type="InterPro" id="IPR015633">
    <property type="entry name" value="E2F"/>
</dbReference>
<dbReference type="Gene3D" id="1.10.10.10">
    <property type="entry name" value="Winged helix-like DNA-binding domain superfamily/Winged helix DNA-binding domain"/>
    <property type="match status" value="1"/>
</dbReference>
<feature type="compositionally biased region" description="Polar residues" evidence="10">
    <location>
        <begin position="43"/>
        <end position="61"/>
    </location>
</feature>
<sequence>MSEILSPKPLKSHPFSKDAMTSSVNNDSKDNNNNNNTFHHPVTRSNGGAPNTKRSAATPNSAQKKKQGALALAGLFNGGDSTEEDGKVAEVEPPALETITEVVTLSSTSNAGSFETLDVHGNNNFNSLGVDLNAVNDKRKVGEISEEHHDPLMKYVETECGIVPPPAVPQQQQQMMMTTSGGGGGGGDDDTLPRKKMRRSTDPMYGNNALPDPRGVAVAPGHTEQQHVRKPAPSTTVVSTPQKVASILASQLPKTSVPPGVPMPRLPGVQQFLPPSSGKTSFEQLMQATTMTSPVPSAAAAGQPIYRSLPTQWSAQRAASASMPYLNGQVPQQQHQQQQSESAGNSRKDKSLGVLCQSFMELYKDAPPNRDDNGAVVEIVEVAEHLGVKRRRIYDIINILESIDIVARVRKNTYRWHGTGDLPKFFAKLQRDAIEEQTRKANGTWVEDPNKPKTKGMATTCQKLLQIFLSTGQLDFTLAYAADIIMGPAAQAAEEAARAAAAAQAAARNPNPLPNPLAPPPLPVDPAVCLH</sequence>
<dbReference type="Pfam" id="PF02319">
    <property type="entry name" value="WHD_E2F_TDP"/>
    <property type="match status" value="1"/>
</dbReference>
<name>A0AAD9D7I0_9STRA</name>
<organism evidence="12 13">
    <name type="scientific">Skeletonema marinoi</name>
    <dbReference type="NCBI Taxonomy" id="267567"/>
    <lineage>
        <taxon>Eukaryota</taxon>
        <taxon>Sar</taxon>
        <taxon>Stramenopiles</taxon>
        <taxon>Ochrophyta</taxon>
        <taxon>Bacillariophyta</taxon>
        <taxon>Coscinodiscophyceae</taxon>
        <taxon>Thalassiosirophycidae</taxon>
        <taxon>Thalassiosirales</taxon>
        <taxon>Skeletonemataceae</taxon>
        <taxon>Skeletonema</taxon>
        <taxon>Skeletonema marinoi-dohrnii complex</taxon>
    </lineage>
</organism>
<feature type="domain" description="E2F/DP family winged-helix DNA-binding" evidence="11">
    <location>
        <begin position="347"/>
        <end position="418"/>
    </location>
</feature>
<keyword evidence="8" id="KW-0131">Cell cycle</keyword>
<dbReference type="SUPFAM" id="SSF46785">
    <property type="entry name" value="Winged helix' DNA-binding domain"/>
    <property type="match status" value="1"/>
</dbReference>
<gene>
    <name evidence="12" type="ORF">QTG54_013791</name>
</gene>
<evidence type="ECO:0000256" key="1">
    <source>
        <dbReference type="ARBA" id="ARBA00004123"/>
    </source>
</evidence>
<comment type="caution">
    <text evidence="12">The sequence shown here is derived from an EMBL/GenBank/DDBJ whole genome shotgun (WGS) entry which is preliminary data.</text>
</comment>
<comment type="similarity">
    <text evidence="2 9">Belongs to the E2F/DP family.</text>
</comment>
<proteinExistence type="inferred from homology"/>
<keyword evidence="4 9" id="KW-0805">Transcription regulation</keyword>
<dbReference type="PANTHER" id="PTHR12081:SF7">
    <property type="entry name" value="TRANSCRIPTION FACTOR EFL-3"/>
    <property type="match status" value="1"/>
</dbReference>
<evidence type="ECO:0000256" key="6">
    <source>
        <dbReference type="ARBA" id="ARBA00023163"/>
    </source>
</evidence>
<feature type="compositionally biased region" description="Pro residues" evidence="10">
    <location>
        <begin position="511"/>
        <end position="524"/>
    </location>
</feature>
<protein>
    <submittedName>
        <fullName evidence="12">Transcription factor, E2F/DP family</fullName>
    </submittedName>
</protein>
<keyword evidence="3" id="KW-0678">Repressor</keyword>
<evidence type="ECO:0000256" key="2">
    <source>
        <dbReference type="ARBA" id="ARBA00010940"/>
    </source>
</evidence>
<dbReference type="GO" id="GO:0000981">
    <property type="term" value="F:DNA-binding transcription factor activity, RNA polymerase II-specific"/>
    <property type="evidence" value="ECO:0007669"/>
    <property type="project" value="TreeGrafter"/>
</dbReference>
<dbReference type="EMBL" id="JATAAI010000033">
    <property type="protein sequence ID" value="KAK1735628.1"/>
    <property type="molecule type" value="Genomic_DNA"/>
</dbReference>
<evidence type="ECO:0000256" key="8">
    <source>
        <dbReference type="ARBA" id="ARBA00023306"/>
    </source>
</evidence>
<keyword evidence="13" id="KW-1185">Reference proteome</keyword>
<evidence type="ECO:0000256" key="4">
    <source>
        <dbReference type="ARBA" id="ARBA00023015"/>
    </source>
</evidence>
<dbReference type="GO" id="GO:0000978">
    <property type="term" value="F:RNA polymerase II cis-regulatory region sequence-specific DNA binding"/>
    <property type="evidence" value="ECO:0007669"/>
    <property type="project" value="InterPro"/>
</dbReference>
<dbReference type="SMART" id="SM01372">
    <property type="entry name" value="E2F_TDP"/>
    <property type="match status" value="1"/>
</dbReference>
<evidence type="ECO:0000313" key="12">
    <source>
        <dbReference type="EMBL" id="KAK1735628.1"/>
    </source>
</evidence>
<keyword evidence="7 9" id="KW-0539">Nucleus</keyword>
<dbReference type="PANTHER" id="PTHR12081">
    <property type="entry name" value="TRANSCRIPTION FACTOR E2F"/>
    <property type="match status" value="1"/>
</dbReference>
<accession>A0AAD9D7I0</accession>
<comment type="subcellular location">
    <subcellularLocation>
        <location evidence="1 9">Nucleus</location>
    </subcellularLocation>
</comment>
<evidence type="ECO:0000256" key="9">
    <source>
        <dbReference type="RuleBase" id="RU003796"/>
    </source>
</evidence>
<evidence type="ECO:0000256" key="10">
    <source>
        <dbReference type="SAM" id="MobiDB-lite"/>
    </source>
</evidence>
<reference evidence="12" key="1">
    <citation type="submission" date="2023-06" db="EMBL/GenBank/DDBJ databases">
        <title>Survivors Of The Sea: Transcriptome response of Skeletonema marinoi to long-term dormancy.</title>
        <authorList>
            <person name="Pinder M.I.M."/>
            <person name="Kourtchenko O."/>
            <person name="Robertson E.K."/>
            <person name="Larsson T."/>
            <person name="Maumus F."/>
            <person name="Osuna-Cruz C.M."/>
            <person name="Vancaester E."/>
            <person name="Stenow R."/>
            <person name="Vandepoele K."/>
            <person name="Ploug H."/>
            <person name="Bruchert V."/>
            <person name="Godhe A."/>
            <person name="Topel M."/>
        </authorList>
    </citation>
    <scope>NUCLEOTIDE SEQUENCE</scope>
    <source>
        <strain evidence="12">R05AC</strain>
    </source>
</reference>
<dbReference type="InterPro" id="IPR003316">
    <property type="entry name" value="E2F_WHTH_DNA-bd_dom"/>
</dbReference>
<dbReference type="Proteomes" id="UP001224775">
    <property type="component" value="Unassembled WGS sequence"/>
</dbReference>
<feature type="region of interest" description="Disordered" evidence="10">
    <location>
        <begin position="329"/>
        <end position="349"/>
    </location>
</feature>
<dbReference type="AlphaFoldDB" id="A0AAD9D7I0"/>
<feature type="region of interest" description="Disordered" evidence="10">
    <location>
        <begin position="1"/>
        <end position="67"/>
    </location>
</feature>
<dbReference type="GO" id="GO:0090575">
    <property type="term" value="C:RNA polymerase II transcription regulator complex"/>
    <property type="evidence" value="ECO:0007669"/>
    <property type="project" value="TreeGrafter"/>
</dbReference>
<dbReference type="InterPro" id="IPR036388">
    <property type="entry name" value="WH-like_DNA-bd_sf"/>
</dbReference>